<dbReference type="GO" id="GO:0006351">
    <property type="term" value="P:DNA-templated transcription"/>
    <property type="evidence" value="ECO:0007669"/>
    <property type="project" value="InterPro"/>
</dbReference>
<reference evidence="9" key="1">
    <citation type="journal article" date="2021" name="G3 (Bethesda)">
        <title>Chromosome assembled and annotated genome sequence of Aspergillus flavus NRRL 3357.</title>
        <authorList>
            <person name="Skerker J.M."/>
            <person name="Pianalto K.M."/>
            <person name="Mondo S.J."/>
            <person name="Yang K."/>
            <person name="Arkin A.P."/>
            <person name="Keller N.P."/>
            <person name="Grigoriev I.V."/>
            <person name="Louise Glass N.L."/>
        </authorList>
    </citation>
    <scope>NUCLEOTIDE SEQUENCE [LARGE SCALE GENOMIC DNA]</scope>
    <source>
        <strain evidence="9">ATCC 200026 / FGSC A1120 / IAM 13836 / NRRL 3357 / JCM 12722 / SRRC 167</strain>
    </source>
</reference>
<accession>A0A7U2R1Y7</accession>
<protein>
    <submittedName>
        <fullName evidence="8">Fungal-specific transcription factor domain-containing protein</fullName>
    </submittedName>
</protein>
<keyword evidence="9" id="KW-1185">Reference proteome</keyword>
<dbReference type="VEuPathDB" id="FungiDB:F9C07_2287664"/>
<keyword evidence="3" id="KW-0805">Transcription regulation</keyword>
<keyword evidence="5" id="KW-0804">Transcription</keyword>
<dbReference type="PANTHER" id="PTHR31313:SF86">
    <property type="entry name" value="ZN(2)-C6 FUNGAL-TYPE DOMAIN-CONTAINING PROTEIN"/>
    <property type="match status" value="1"/>
</dbReference>
<sequence>MLYHTSSMDAYIDFDGVPMDTAMHLLGLHWNRLHLMYLLTYRPAFVDSLLTNEPYVNKLLMNAIYIQSSLYSDRNPLLPDSGDPRAPGMAFYGRFKSLLVHYIDKPNLPTVVALFLCGACLVQYGKQSAGWVFCGMAYRMIFDLGYHLEDRKPSHCGDDMILSPLEREIRRRVYWGAYATDKSQSLYFSQNPALYLSQANVPREFLDSFEELEEWKPYVDPNVELCNAKAPMYRGRPSFALSTFECLLQLSVITESVIGAFYSTGHGVKSLLSLLETRQQIMMKLDEWRSGLPSHLSFDPSVDDPPPPHQMTLYTTYWTLVILTQQPFTTQNRFGLNLHAQDKHEAMDKCIEAAFNIRALAETYQRSFTLRRAQIGISYAMYSAVLNLLQSDSQGRDDYTEACRFFWSALLEYQKGCGSGLKKPLALLKSLMLRVAKLAPCITDNTSDAVPGRLFMLPTSVLTSCREPSHSGKTAWRMYVNLMSMMGPNIRFLMMILYLVSSPTEQLFPRAALSLKYTFRWGLKGSG</sequence>
<keyword evidence="1" id="KW-0479">Metal-binding</keyword>
<keyword evidence="2" id="KW-0862">Zinc</keyword>
<keyword evidence="6" id="KW-0539">Nucleus</keyword>
<evidence type="ECO:0000256" key="3">
    <source>
        <dbReference type="ARBA" id="ARBA00023015"/>
    </source>
</evidence>
<feature type="domain" description="Xylanolytic transcriptional activator regulatory" evidence="7">
    <location>
        <begin position="130"/>
        <end position="212"/>
    </location>
</feature>
<evidence type="ECO:0000259" key="7">
    <source>
        <dbReference type="SMART" id="SM00906"/>
    </source>
</evidence>
<evidence type="ECO:0000256" key="4">
    <source>
        <dbReference type="ARBA" id="ARBA00023125"/>
    </source>
</evidence>
<gene>
    <name evidence="8" type="ORF">F9C07_2287664</name>
</gene>
<dbReference type="InterPro" id="IPR051615">
    <property type="entry name" value="Transcr_Regulatory_Elem"/>
</dbReference>
<evidence type="ECO:0000256" key="1">
    <source>
        <dbReference type="ARBA" id="ARBA00022723"/>
    </source>
</evidence>
<proteinExistence type="predicted"/>
<dbReference type="InterPro" id="IPR007219">
    <property type="entry name" value="XnlR_reg_dom"/>
</dbReference>
<dbReference type="Pfam" id="PF04082">
    <property type="entry name" value="Fungal_trans"/>
    <property type="match status" value="1"/>
</dbReference>
<evidence type="ECO:0000313" key="8">
    <source>
        <dbReference type="EMBL" id="QRD93133.1"/>
    </source>
</evidence>
<organism evidence="8 9">
    <name type="scientific">Aspergillus flavus (strain ATCC 200026 / FGSC A1120 / IAM 13836 / NRRL 3357 / JCM 12722 / SRRC 167)</name>
    <dbReference type="NCBI Taxonomy" id="332952"/>
    <lineage>
        <taxon>Eukaryota</taxon>
        <taxon>Fungi</taxon>
        <taxon>Dikarya</taxon>
        <taxon>Ascomycota</taxon>
        <taxon>Pezizomycotina</taxon>
        <taxon>Eurotiomycetes</taxon>
        <taxon>Eurotiomycetidae</taxon>
        <taxon>Eurotiales</taxon>
        <taxon>Aspergillaceae</taxon>
        <taxon>Aspergillus</taxon>
        <taxon>Aspergillus subgen. Circumdati</taxon>
    </lineage>
</organism>
<dbReference type="GO" id="GO:0003677">
    <property type="term" value="F:DNA binding"/>
    <property type="evidence" value="ECO:0007669"/>
    <property type="project" value="UniProtKB-KW"/>
</dbReference>
<dbReference type="CDD" id="cd12148">
    <property type="entry name" value="fungal_TF_MHR"/>
    <property type="match status" value="1"/>
</dbReference>
<dbReference type="EMBL" id="CP044616">
    <property type="protein sequence ID" value="QRD93133.1"/>
    <property type="molecule type" value="Genomic_DNA"/>
</dbReference>
<dbReference type="PANTHER" id="PTHR31313">
    <property type="entry name" value="TY1 ENHANCER ACTIVATOR"/>
    <property type="match status" value="1"/>
</dbReference>
<dbReference type="AlphaFoldDB" id="A0A7U2R1Y7"/>
<dbReference type="SMART" id="SM00906">
    <property type="entry name" value="Fungal_trans"/>
    <property type="match status" value="1"/>
</dbReference>
<evidence type="ECO:0000256" key="6">
    <source>
        <dbReference type="ARBA" id="ARBA00023242"/>
    </source>
</evidence>
<evidence type="ECO:0000313" key="9">
    <source>
        <dbReference type="Proteomes" id="UP000596276"/>
    </source>
</evidence>
<keyword evidence="4" id="KW-0238">DNA-binding</keyword>
<name>A0A7U2R1Y7_ASPFN</name>
<dbReference type="Proteomes" id="UP000596276">
    <property type="component" value="Chromosome 8"/>
</dbReference>
<evidence type="ECO:0000256" key="2">
    <source>
        <dbReference type="ARBA" id="ARBA00022833"/>
    </source>
</evidence>
<dbReference type="VEuPathDB" id="FungiDB:AFLA_013274"/>
<dbReference type="GO" id="GO:0008270">
    <property type="term" value="F:zinc ion binding"/>
    <property type="evidence" value="ECO:0007669"/>
    <property type="project" value="InterPro"/>
</dbReference>
<evidence type="ECO:0000256" key="5">
    <source>
        <dbReference type="ARBA" id="ARBA00023163"/>
    </source>
</evidence>